<proteinExistence type="predicted"/>
<dbReference type="PROSITE" id="PS51898">
    <property type="entry name" value="TYR_RECOMBINASE"/>
    <property type="match status" value="1"/>
</dbReference>
<dbReference type="InterPro" id="IPR002104">
    <property type="entry name" value="Integrase_catalytic"/>
</dbReference>
<comment type="caution">
    <text evidence="4">The sequence shown here is derived from an EMBL/GenBank/DDBJ whole genome shotgun (WGS) entry which is preliminary data.</text>
</comment>
<gene>
    <name evidence="4" type="ORF">ACFOZ0_14475</name>
</gene>
<evidence type="ECO:0000259" key="3">
    <source>
        <dbReference type="PROSITE" id="PS51898"/>
    </source>
</evidence>
<organism evidence="4 5">
    <name type="scientific">Streptomyces yaanensis</name>
    <dbReference type="NCBI Taxonomy" id="1142239"/>
    <lineage>
        <taxon>Bacteria</taxon>
        <taxon>Bacillati</taxon>
        <taxon>Actinomycetota</taxon>
        <taxon>Actinomycetes</taxon>
        <taxon>Kitasatosporales</taxon>
        <taxon>Streptomycetaceae</taxon>
        <taxon>Streptomyces</taxon>
    </lineage>
</organism>
<dbReference type="Gene3D" id="1.10.443.10">
    <property type="entry name" value="Intergrase catalytic core"/>
    <property type="match status" value="1"/>
</dbReference>
<dbReference type="PANTHER" id="PTHR30349:SF64">
    <property type="entry name" value="PROPHAGE INTEGRASE INTD-RELATED"/>
    <property type="match status" value="1"/>
</dbReference>
<accession>A0ABV7SC07</accession>
<protein>
    <submittedName>
        <fullName evidence="4">Tyrosine-type recombinase/integrase</fullName>
    </submittedName>
</protein>
<dbReference type="InterPro" id="IPR050090">
    <property type="entry name" value="Tyrosine_recombinase_XerCD"/>
</dbReference>
<evidence type="ECO:0000313" key="4">
    <source>
        <dbReference type="EMBL" id="MFC3574457.1"/>
    </source>
</evidence>
<dbReference type="Proteomes" id="UP001595701">
    <property type="component" value="Unassembled WGS sequence"/>
</dbReference>
<dbReference type="PANTHER" id="PTHR30349">
    <property type="entry name" value="PHAGE INTEGRASE-RELATED"/>
    <property type="match status" value="1"/>
</dbReference>
<evidence type="ECO:0000256" key="1">
    <source>
        <dbReference type="ARBA" id="ARBA00023172"/>
    </source>
</evidence>
<dbReference type="SUPFAM" id="SSF56349">
    <property type="entry name" value="DNA breaking-rejoining enzymes"/>
    <property type="match status" value="1"/>
</dbReference>
<feature type="domain" description="Tyr recombinase" evidence="3">
    <location>
        <begin position="114"/>
        <end position="325"/>
    </location>
</feature>
<keyword evidence="5" id="KW-1185">Reference proteome</keyword>
<feature type="region of interest" description="Disordered" evidence="2">
    <location>
        <begin position="331"/>
        <end position="356"/>
    </location>
</feature>
<name>A0ABV7SC07_9ACTN</name>
<evidence type="ECO:0000256" key="2">
    <source>
        <dbReference type="SAM" id="MobiDB-lite"/>
    </source>
</evidence>
<reference evidence="5" key="1">
    <citation type="journal article" date="2019" name="Int. J. Syst. Evol. Microbiol.">
        <title>The Global Catalogue of Microorganisms (GCM) 10K type strain sequencing project: providing services to taxonomists for standard genome sequencing and annotation.</title>
        <authorList>
            <consortium name="The Broad Institute Genomics Platform"/>
            <consortium name="The Broad Institute Genome Sequencing Center for Infectious Disease"/>
            <person name="Wu L."/>
            <person name="Ma J."/>
        </authorList>
    </citation>
    <scope>NUCLEOTIDE SEQUENCE [LARGE SCALE GENOMIC DNA]</scope>
    <source>
        <strain evidence="5">CGMCC 4.7035</strain>
    </source>
</reference>
<sequence length="356" mass="39079">MRGRIRRARSLREYAFNKLRRDEAPPEVRTVLSWIARNSLPMTAWEGTKRVDAVLHALDTLLDGSPAAASSVKREQRILNVAMKYAVRQKILTANPLPKGKEEGAAPKVAEAVDKRSLLNPGQVAGLLAWIADRPRTGHRLHAFFATLYYAGLRPEEAVALRVSAATLPAEGWGELLVHTAEPEVGSQWTDDGRVHETRDLKGRAEGDTRPVPAHPALVAVLRDLIKRDGIQPGDLFFPGEKGGLLAGSVFRRAWNKARKAVLPEHEHESPVGKRVYDLRHTCLTTWLNNGIPPAQVAEWAGNSVPVLLATYARCITGQLAELQQRIEGPQRLPVGPAPSMPVPKPGSTPAPRRRA</sequence>
<dbReference type="Pfam" id="PF00589">
    <property type="entry name" value="Phage_integrase"/>
    <property type="match status" value="1"/>
</dbReference>
<dbReference type="InterPro" id="IPR013762">
    <property type="entry name" value="Integrase-like_cat_sf"/>
</dbReference>
<dbReference type="EMBL" id="JBHRWR010000009">
    <property type="protein sequence ID" value="MFC3574457.1"/>
    <property type="molecule type" value="Genomic_DNA"/>
</dbReference>
<keyword evidence="1" id="KW-0233">DNA recombination</keyword>
<evidence type="ECO:0000313" key="5">
    <source>
        <dbReference type="Proteomes" id="UP001595701"/>
    </source>
</evidence>
<feature type="compositionally biased region" description="Pro residues" evidence="2">
    <location>
        <begin position="336"/>
        <end position="349"/>
    </location>
</feature>
<dbReference type="RefSeq" id="WP_310780874.1">
    <property type="nucleotide sequence ID" value="NZ_JBHRWR010000009.1"/>
</dbReference>
<dbReference type="InterPro" id="IPR011010">
    <property type="entry name" value="DNA_brk_join_enz"/>
</dbReference>